<dbReference type="Gene3D" id="1.10.340.30">
    <property type="entry name" value="Hypothetical protein, domain 2"/>
    <property type="match status" value="1"/>
</dbReference>
<organism evidence="1 2">
    <name type="scientific">Niveibacterium microcysteis</name>
    <dbReference type="NCBI Taxonomy" id="2811415"/>
    <lineage>
        <taxon>Bacteria</taxon>
        <taxon>Pseudomonadati</taxon>
        <taxon>Pseudomonadota</taxon>
        <taxon>Betaproteobacteria</taxon>
        <taxon>Rhodocyclales</taxon>
        <taxon>Rhodocyclaceae</taxon>
        <taxon>Niveibacterium</taxon>
    </lineage>
</organism>
<evidence type="ECO:0000313" key="2">
    <source>
        <dbReference type="Proteomes" id="UP000663570"/>
    </source>
</evidence>
<dbReference type="RefSeq" id="WP_206256233.1">
    <property type="nucleotide sequence ID" value="NZ_CP071060.1"/>
</dbReference>
<dbReference type="InterPro" id="IPR005019">
    <property type="entry name" value="Adenine_glyco"/>
</dbReference>
<keyword evidence="2" id="KW-1185">Reference proteome</keyword>
<dbReference type="NCBIfam" id="TIGR00624">
    <property type="entry name" value="tag"/>
    <property type="match status" value="1"/>
</dbReference>
<dbReference type="InterPro" id="IPR052891">
    <property type="entry name" value="DNA-3mA_glycosylase"/>
</dbReference>
<evidence type="ECO:0000313" key="1">
    <source>
        <dbReference type="EMBL" id="QSI78896.1"/>
    </source>
</evidence>
<dbReference type="InterPro" id="IPR004597">
    <property type="entry name" value="Tag"/>
</dbReference>
<gene>
    <name evidence="1" type="ORF">JY500_09905</name>
</gene>
<dbReference type="PANTHER" id="PTHR30037">
    <property type="entry name" value="DNA-3-METHYLADENINE GLYCOSYLASE 1"/>
    <property type="match status" value="1"/>
</dbReference>
<name>A0ABX7MB28_9RHOO</name>
<dbReference type="PANTHER" id="PTHR30037:SF4">
    <property type="entry name" value="DNA-3-METHYLADENINE GLYCOSYLASE I"/>
    <property type="match status" value="1"/>
</dbReference>
<proteinExistence type="predicted"/>
<sequence>MCDAPARCTWVTSDPLYLDYHDTEWGVPLADANALFECLTLEGAQAGLSWLTILRKREGYRRAFAGFDPAKVARFSDDDVTRLLADPGIVRHRGKIEATIGNARAWLALQNGGVDPVKWLWSFVDGRPQSPAPGAAPQATNAVSDQMSRALRKAGFRFVGSTTCYAFMQAVGMVNDHAEGCFRRNEVAQSAASFSL</sequence>
<dbReference type="Proteomes" id="UP000663570">
    <property type="component" value="Chromosome"/>
</dbReference>
<dbReference type="SUPFAM" id="SSF48150">
    <property type="entry name" value="DNA-glycosylase"/>
    <property type="match status" value="1"/>
</dbReference>
<dbReference type="InterPro" id="IPR011257">
    <property type="entry name" value="DNA_glycosylase"/>
</dbReference>
<dbReference type="Pfam" id="PF03352">
    <property type="entry name" value="Adenine_glyco"/>
    <property type="match status" value="1"/>
</dbReference>
<accession>A0ABX7MB28</accession>
<dbReference type="EMBL" id="CP071060">
    <property type="protein sequence ID" value="QSI78896.1"/>
    <property type="molecule type" value="Genomic_DNA"/>
</dbReference>
<protein>
    <submittedName>
        <fullName evidence="1">DNA-3-methyladenine glycosylase I</fullName>
    </submittedName>
</protein>
<reference evidence="1 2" key="1">
    <citation type="submission" date="2021-02" db="EMBL/GenBank/DDBJ databases">
        <title>Niveibacterium changnyeongensis HC41.</title>
        <authorList>
            <person name="Kang M."/>
        </authorList>
    </citation>
    <scope>NUCLEOTIDE SEQUENCE [LARGE SCALE GENOMIC DNA]</scope>
    <source>
        <strain evidence="1 2">HC41</strain>
    </source>
</reference>